<dbReference type="EMBL" id="SJPV01000017">
    <property type="protein sequence ID" value="TWU31345.1"/>
    <property type="molecule type" value="Genomic_DNA"/>
</dbReference>
<dbReference type="Gene3D" id="3.40.50.300">
    <property type="entry name" value="P-loop containing nucleotide triphosphate hydrolases"/>
    <property type="match status" value="1"/>
</dbReference>
<accession>A0A5C6D5N3</accession>
<name>A0A5C6D5N3_9BACT</name>
<evidence type="ECO:0000256" key="4">
    <source>
        <dbReference type="ARBA" id="ARBA00022741"/>
    </source>
</evidence>
<dbReference type="InterPro" id="IPR003593">
    <property type="entry name" value="AAA+_ATPase"/>
</dbReference>
<dbReference type="PROSITE" id="PS50893">
    <property type="entry name" value="ABC_TRANSPORTER_2"/>
    <property type="match status" value="1"/>
</dbReference>
<dbReference type="InterPro" id="IPR003439">
    <property type="entry name" value="ABC_transporter-like_ATP-bd"/>
</dbReference>
<dbReference type="PANTHER" id="PTHR42711:SF5">
    <property type="entry name" value="ABC TRANSPORTER ATP-BINDING PROTEIN NATA"/>
    <property type="match status" value="1"/>
</dbReference>
<dbReference type="EC" id="3.6.3.-" evidence="7"/>
<keyword evidence="2" id="KW-0813">Transport</keyword>
<keyword evidence="4" id="KW-0547">Nucleotide-binding</keyword>
<dbReference type="RefSeq" id="WP_146530938.1">
    <property type="nucleotide sequence ID" value="NZ_SJPV01000017.1"/>
</dbReference>
<dbReference type="GO" id="GO:0016887">
    <property type="term" value="F:ATP hydrolysis activity"/>
    <property type="evidence" value="ECO:0007669"/>
    <property type="project" value="InterPro"/>
</dbReference>
<evidence type="ECO:0000313" key="7">
    <source>
        <dbReference type="EMBL" id="TWU31345.1"/>
    </source>
</evidence>
<evidence type="ECO:0000256" key="5">
    <source>
        <dbReference type="ARBA" id="ARBA00022840"/>
    </source>
</evidence>
<dbReference type="OrthoDB" id="9804819at2"/>
<dbReference type="Pfam" id="PF00005">
    <property type="entry name" value="ABC_tran"/>
    <property type="match status" value="1"/>
</dbReference>
<feature type="domain" description="ABC transporter" evidence="6">
    <location>
        <begin position="7"/>
        <end position="237"/>
    </location>
</feature>
<dbReference type="AlphaFoldDB" id="A0A5C6D5N3"/>
<protein>
    <submittedName>
        <fullName evidence="7">Daunorubicin/doxorubicin resistance ATP-binding protein DrrA</fullName>
        <ecNumber evidence="7">3.6.3.-</ecNumber>
    </submittedName>
</protein>
<dbReference type="GO" id="GO:0005524">
    <property type="term" value="F:ATP binding"/>
    <property type="evidence" value="ECO:0007669"/>
    <property type="project" value="UniProtKB-KW"/>
</dbReference>
<comment type="caution">
    <text evidence="7">The sequence shown here is derived from an EMBL/GenBank/DDBJ whole genome shotgun (WGS) entry which is preliminary data.</text>
</comment>
<evidence type="ECO:0000256" key="1">
    <source>
        <dbReference type="ARBA" id="ARBA00005417"/>
    </source>
</evidence>
<keyword evidence="7" id="KW-0378">Hydrolase</keyword>
<dbReference type="Proteomes" id="UP000319143">
    <property type="component" value="Unassembled WGS sequence"/>
</dbReference>
<dbReference type="PROSITE" id="PS00211">
    <property type="entry name" value="ABC_TRANSPORTER_1"/>
    <property type="match status" value="1"/>
</dbReference>
<dbReference type="SUPFAM" id="SSF52540">
    <property type="entry name" value="P-loop containing nucleoside triphosphate hydrolases"/>
    <property type="match status" value="1"/>
</dbReference>
<dbReference type="SMART" id="SM00382">
    <property type="entry name" value="AAA"/>
    <property type="match status" value="1"/>
</dbReference>
<keyword evidence="8" id="KW-1185">Reference proteome</keyword>
<proteinExistence type="inferred from homology"/>
<evidence type="ECO:0000313" key="8">
    <source>
        <dbReference type="Proteomes" id="UP000319143"/>
    </source>
</evidence>
<dbReference type="PANTHER" id="PTHR42711">
    <property type="entry name" value="ABC TRANSPORTER ATP-BINDING PROTEIN"/>
    <property type="match status" value="1"/>
</dbReference>
<evidence type="ECO:0000256" key="3">
    <source>
        <dbReference type="ARBA" id="ARBA00022458"/>
    </source>
</evidence>
<evidence type="ECO:0000259" key="6">
    <source>
        <dbReference type="PROSITE" id="PS50893"/>
    </source>
</evidence>
<gene>
    <name evidence="7" type="primary">drrA_2</name>
    <name evidence="7" type="ORF">Poly41_62140</name>
</gene>
<keyword evidence="5 7" id="KW-0067">ATP-binding</keyword>
<dbReference type="InterPro" id="IPR050763">
    <property type="entry name" value="ABC_transporter_ATP-binding"/>
</dbReference>
<dbReference type="InterPro" id="IPR017871">
    <property type="entry name" value="ABC_transporter-like_CS"/>
</dbReference>
<sequence length="313" mass="34655">MTHSKVLAVDRLFKAFGDIHAVSGVSFAINAGEVYGLLGPNGAGKTTTIDMICGLRKPDSGTVSINGKDFSIDPKSAQQSMGVVPQEVALYEELSAEENLLFWGKLAGLSSKLAKERTEHLLHDLMLTDRRRDAVRTYSGGMKRRVNIGCALLHNPQLLLLDEPTVGIDPQARANILEFVRGLTAQGTGVLYTTHYLEEAETLCDRIGIIDHGKLLAEGTLQELQNRLSGDRLFVLEGDFANADPKQWTGFADRFRILSQREHQLILASVDERHPSDCLRELLDIPVRVDNAMVKKPNLNDVFLQLTGRELRE</sequence>
<dbReference type="InterPro" id="IPR027417">
    <property type="entry name" value="P-loop_NTPase"/>
</dbReference>
<organism evidence="7 8">
    <name type="scientific">Novipirellula artificiosorum</name>
    <dbReference type="NCBI Taxonomy" id="2528016"/>
    <lineage>
        <taxon>Bacteria</taxon>
        <taxon>Pseudomonadati</taxon>
        <taxon>Planctomycetota</taxon>
        <taxon>Planctomycetia</taxon>
        <taxon>Pirellulales</taxon>
        <taxon>Pirellulaceae</taxon>
        <taxon>Novipirellula</taxon>
    </lineage>
</organism>
<comment type="similarity">
    <text evidence="1">Belongs to the ABC transporter superfamily.</text>
</comment>
<evidence type="ECO:0000256" key="2">
    <source>
        <dbReference type="ARBA" id="ARBA00022448"/>
    </source>
</evidence>
<reference evidence="7 8" key="1">
    <citation type="submission" date="2019-02" db="EMBL/GenBank/DDBJ databases">
        <title>Deep-cultivation of Planctomycetes and their phenomic and genomic characterization uncovers novel biology.</title>
        <authorList>
            <person name="Wiegand S."/>
            <person name="Jogler M."/>
            <person name="Boedeker C."/>
            <person name="Pinto D."/>
            <person name="Vollmers J."/>
            <person name="Rivas-Marin E."/>
            <person name="Kohn T."/>
            <person name="Peeters S.H."/>
            <person name="Heuer A."/>
            <person name="Rast P."/>
            <person name="Oberbeckmann S."/>
            <person name="Bunk B."/>
            <person name="Jeske O."/>
            <person name="Meyerdierks A."/>
            <person name="Storesund J.E."/>
            <person name="Kallscheuer N."/>
            <person name="Luecker S."/>
            <person name="Lage O.M."/>
            <person name="Pohl T."/>
            <person name="Merkel B.J."/>
            <person name="Hornburger P."/>
            <person name="Mueller R.-W."/>
            <person name="Bruemmer F."/>
            <person name="Labrenz M."/>
            <person name="Spormann A.M."/>
            <person name="Op Den Camp H."/>
            <person name="Overmann J."/>
            <person name="Amann R."/>
            <person name="Jetten M.S.M."/>
            <person name="Mascher T."/>
            <person name="Medema M.H."/>
            <person name="Devos D.P."/>
            <person name="Kaster A.-K."/>
            <person name="Ovreas L."/>
            <person name="Rohde M."/>
            <person name="Galperin M.Y."/>
            <person name="Jogler C."/>
        </authorList>
    </citation>
    <scope>NUCLEOTIDE SEQUENCE [LARGE SCALE GENOMIC DNA]</scope>
    <source>
        <strain evidence="7 8">Poly41</strain>
    </source>
</reference>
<keyword evidence="3" id="KW-0536">Nodulation</keyword>